<organism evidence="3 4">
    <name type="scientific">Ectocarpus siliculosus</name>
    <name type="common">Brown alga</name>
    <name type="synonym">Conferva siliculosa</name>
    <dbReference type="NCBI Taxonomy" id="2880"/>
    <lineage>
        <taxon>Eukaryota</taxon>
        <taxon>Sar</taxon>
        <taxon>Stramenopiles</taxon>
        <taxon>Ochrophyta</taxon>
        <taxon>PX clade</taxon>
        <taxon>Phaeophyceae</taxon>
        <taxon>Ectocarpales</taxon>
        <taxon>Ectocarpaceae</taxon>
        <taxon>Ectocarpus</taxon>
    </lineage>
</organism>
<dbReference type="Pfam" id="PF24346">
    <property type="entry name" value="DUF7507"/>
    <property type="match status" value="1"/>
</dbReference>
<dbReference type="AlphaFoldDB" id="D8LQK1"/>
<dbReference type="InParanoid" id="D8LQK1"/>
<feature type="signal peptide" evidence="1">
    <location>
        <begin position="1"/>
        <end position="23"/>
    </location>
</feature>
<dbReference type="InterPro" id="IPR055354">
    <property type="entry name" value="DUF7507"/>
</dbReference>
<dbReference type="OrthoDB" id="10256829at2759"/>
<dbReference type="EMBL" id="FN649729">
    <property type="protein sequence ID" value="CBN78765.1"/>
    <property type="molecule type" value="Genomic_DNA"/>
</dbReference>
<keyword evidence="4" id="KW-1185">Reference proteome</keyword>
<evidence type="ECO:0000313" key="4">
    <source>
        <dbReference type="Proteomes" id="UP000002630"/>
    </source>
</evidence>
<keyword evidence="1" id="KW-0732">Signal</keyword>
<feature type="chain" id="PRO_5003117476" description="VWFA domain-containing protein" evidence="1">
    <location>
        <begin position="24"/>
        <end position="492"/>
    </location>
</feature>
<accession>D8LQK1</accession>
<name>D8LQK1_ECTSI</name>
<evidence type="ECO:0000259" key="2">
    <source>
        <dbReference type="PROSITE" id="PS50234"/>
    </source>
</evidence>
<dbReference type="Proteomes" id="UP000002630">
    <property type="component" value="Linkage Group LG04"/>
</dbReference>
<dbReference type="Pfam" id="PF00092">
    <property type="entry name" value="VWA"/>
    <property type="match status" value="1"/>
</dbReference>
<dbReference type="Gene3D" id="3.40.50.410">
    <property type="entry name" value="von Willebrand factor, type A domain"/>
    <property type="match status" value="1"/>
</dbReference>
<gene>
    <name evidence="3" type="ORF">Esi_0006_0152</name>
</gene>
<feature type="domain" description="VWFA" evidence="2">
    <location>
        <begin position="72"/>
        <end position="121"/>
    </location>
</feature>
<dbReference type="InterPro" id="IPR002035">
    <property type="entry name" value="VWF_A"/>
</dbReference>
<sequence length="492" mass="52361">MRRLASVATSCLLLISSAVVTSSESSCSTVVASVSHSQVDMADDTQGSGCPVKVTWETAGSTTEAIATEVLDVFIVLDESGSVGQDNYNVAIDFVRTFIEDLDSSAFLFGSGGQLGITEFSWNPTDKTGDPTQSECRANFPGRRCFGQQFVPFVTADNWIPHHDPQWPSYSQTCLGDAIKYTADMAQAVKNDQTRAALPDRQEIGGPHTGDFDSDDYVLDLEDFASLDDSFAGELVSRISIACANNVEIAVVVSAAAGVPTALECEGETCTADGSTLTWNIAKLDDSLREMTYVIDGCDCPSVGGFVETLASVSYTDDDNSPATHPTLPTSIVFDVVDPSETCGVPSVTVDATGTWVDGNINGYTNVDESITFAFDITNSGTKTLHNFCLSASKLGAGCLECTSPTTLPQGSFFSCTVSYQATQDDLDLGEVVISATVSAESYYADGESVQGDTGAVVDLKTDESLHVREWQYFRSVFTSTSTKKNALYHTG</sequence>
<proteinExistence type="predicted"/>
<evidence type="ECO:0000313" key="3">
    <source>
        <dbReference type="EMBL" id="CBN78765.1"/>
    </source>
</evidence>
<protein>
    <recommendedName>
        <fullName evidence="2">VWFA domain-containing protein</fullName>
    </recommendedName>
</protein>
<evidence type="ECO:0000256" key="1">
    <source>
        <dbReference type="SAM" id="SignalP"/>
    </source>
</evidence>
<dbReference type="SUPFAM" id="SSF53300">
    <property type="entry name" value="vWA-like"/>
    <property type="match status" value="1"/>
</dbReference>
<reference evidence="3 4" key="1">
    <citation type="journal article" date="2010" name="Nature">
        <title>The Ectocarpus genome and the independent evolution of multicellularity in brown algae.</title>
        <authorList>
            <person name="Cock J.M."/>
            <person name="Sterck L."/>
            <person name="Rouze P."/>
            <person name="Scornet D."/>
            <person name="Allen A.E."/>
            <person name="Amoutzias G."/>
            <person name="Anthouard V."/>
            <person name="Artiguenave F."/>
            <person name="Aury J.M."/>
            <person name="Badger J.H."/>
            <person name="Beszteri B."/>
            <person name="Billiau K."/>
            <person name="Bonnet E."/>
            <person name="Bothwell J.H."/>
            <person name="Bowler C."/>
            <person name="Boyen C."/>
            <person name="Brownlee C."/>
            <person name="Carrano C.J."/>
            <person name="Charrier B."/>
            <person name="Cho G.Y."/>
            <person name="Coelho S.M."/>
            <person name="Collen J."/>
            <person name="Corre E."/>
            <person name="Da Silva C."/>
            <person name="Delage L."/>
            <person name="Delaroque N."/>
            <person name="Dittami S.M."/>
            <person name="Doulbeau S."/>
            <person name="Elias M."/>
            <person name="Farnham G."/>
            <person name="Gachon C.M."/>
            <person name="Gschloessl B."/>
            <person name="Heesch S."/>
            <person name="Jabbari K."/>
            <person name="Jubin C."/>
            <person name="Kawai H."/>
            <person name="Kimura K."/>
            <person name="Kloareg B."/>
            <person name="Kupper F.C."/>
            <person name="Lang D."/>
            <person name="Le Bail A."/>
            <person name="Leblanc C."/>
            <person name="Lerouge P."/>
            <person name="Lohr M."/>
            <person name="Lopez P.J."/>
            <person name="Martens C."/>
            <person name="Maumus F."/>
            <person name="Michel G."/>
            <person name="Miranda-Saavedra D."/>
            <person name="Morales J."/>
            <person name="Moreau H."/>
            <person name="Motomura T."/>
            <person name="Nagasato C."/>
            <person name="Napoli C.A."/>
            <person name="Nelson D.R."/>
            <person name="Nyvall-Collen P."/>
            <person name="Peters A.F."/>
            <person name="Pommier C."/>
            <person name="Potin P."/>
            <person name="Poulain J."/>
            <person name="Quesneville H."/>
            <person name="Read B."/>
            <person name="Rensing S.A."/>
            <person name="Ritter A."/>
            <person name="Rousvoal S."/>
            <person name="Samanta M."/>
            <person name="Samson G."/>
            <person name="Schroeder D.C."/>
            <person name="Segurens B."/>
            <person name="Strittmatter M."/>
            <person name="Tonon T."/>
            <person name="Tregear J.W."/>
            <person name="Valentin K."/>
            <person name="von Dassow P."/>
            <person name="Yamagishi T."/>
            <person name="Van de Peer Y."/>
            <person name="Wincker P."/>
        </authorList>
    </citation>
    <scope>NUCLEOTIDE SEQUENCE [LARGE SCALE GENOMIC DNA]</scope>
    <source>
        <strain evidence="4">Ec32 / CCAP1310/4</strain>
    </source>
</reference>
<dbReference type="EMBL" id="FN648818">
    <property type="protein sequence ID" value="CBN78765.1"/>
    <property type="molecule type" value="Genomic_DNA"/>
</dbReference>
<dbReference type="PROSITE" id="PS50234">
    <property type="entry name" value="VWFA"/>
    <property type="match status" value="1"/>
</dbReference>
<dbReference type="InterPro" id="IPR036465">
    <property type="entry name" value="vWFA_dom_sf"/>
</dbReference>